<dbReference type="AlphaFoldDB" id="A0AAW2YI65"/>
<keyword evidence="3" id="KW-1185">Reference proteome</keyword>
<evidence type="ECO:0000313" key="2">
    <source>
        <dbReference type="EMBL" id="KAL0476399.1"/>
    </source>
</evidence>
<proteinExistence type="predicted"/>
<dbReference type="EMBL" id="JAOPGA020000030">
    <property type="protein sequence ID" value="KAL0476399.1"/>
    <property type="molecule type" value="Genomic_DNA"/>
</dbReference>
<dbReference type="InterPro" id="IPR011042">
    <property type="entry name" value="6-blade_b-propeller_TolB-like"/>
</dbReference>
<name>A0AAW2YI65_9EUKA</name>
<feature type="signal peptide" evidence="1">
    <location>
        <begin position="1"/>
        <end position="15"/>
    </location>
</feature>
<keyword evidence="1" id="KW-0732">Signal</keyword>
<feature type="chain" id="PRO_5043542628" evidence="1">
    <location>
        <begin position="16"/>
        <end position="114"/>
    </location>
</feature>
<organism evidence="2 3">
    <name type="scientific">Acrasis kona</name>
    <dbReference type="NCBI Taxonomy" id="1008807"/>
    <lineage>
        <taxon>Eukaryota</taxon>
        <taxon>Discoba</taxon>
        <taxon>Heterolobosea</taxon>
        <taxon>Tetramitia</taxon>
        <taxon>Eutetramitia</taxon>
        <taxon>Acrasidae</taxon>
        <taxon>Acrasis</taxon>
    </lineage>
</organism>
<accession>A0AAW2YI65</accession>
<reference evidence="2 3" key="1">
    <citation type="submission" date="2024-03" db="EMBL/GenBank/DDBJ databases">
        <title>The Acrasis kona genome and developmental transcriptomes reveal deep origins of eukaryotic multicellular pathways.</title>
        <authorList>
            <person name="Sheikh S."/>
            <person name="Fu C.-J."/>
            <person name="Brown M.W."/>
            <person name="Baldauf S.L."/>
        </authorList>
    </citation>
    <scope>NUCLEOTIDE SEQUENCE [LARGE SCALE GENOMIC DNA]</scope>
    <source>
        <strain evidence="2 3">ATCC MYA-3509</strain>
    </source>
</reference>
<feature type="non-terminal residue" evidence="2">
    <location>
        <position position="114"/>
    </location>
</feature>
<evidence type="ECO:0000313" key="3">
    <source>
        <dbReference type="Proteomes" id="UP001431209"/>
    </source>
</evidence>
<dbReference type="SUPFAM" id="SSF63825">
    <property type="entry name" value="YWTD domain"/>
    <property type="match status" value="1"/>
</dbReference>
<gene>
    <name evidence="2" type="ORF">AKO1_015162</name>
</gene>
<comment type="caution">
    <text evidence="2">The sequence shown here is derived from an EMBL/GenBank/DDBJ whole genome shotgun (WGS) entry which is preliminary data.</text>
</comment>
<evidence type="ECO:0000256" key="1">
    <source>
        <dbReference type="SAM" id="SignalP"/>
    </source>
</evidence>
<dbReference type="Proteomes" id="UP001431209">
    <property type="component" value="Unassembled WGS sequence"/>
</dbReference>
<dbReference type="Gene3D" id="2.120.10.30">
    <property type="entry name" value="TolB, C-terminal domain"/>
    <property type="match status" value="1"/>
</dbReference>
<sequence length="114" mass="12891">MRILVLSYLLYFVSCSPWQVNTIVGNGNDFYNYDGISSLKAQFKYISGVSVDSANNLLYLTDFSRFVIWKYNRASNTISRFAGYERTDTASISLSRFAGYERSISDISSTQSSV</sequence>
<protein>
    <submittedName>
        <fullName evidence="2">Uncharacterized protein</fullName>
    </submittedName>
</protein>